<dbReference type="Gene3D" id="2.60.40.10">
    <property type="entry name" value="Immunoglobulins"/>
    <property type="match status" value="2"/>
</dbReference>
<feature type="domain" description="Pesticidal crystal protein Cry22Aa Ig-like" evidence="3">
    <location>
        <begin position="1219"/>
        <end position="1286"/>
    </location>
</feature>
<feature type="compositionally biased region" description="Polar residues" evidence="1">
    <location>
        <begin position="560"/>
        <end position="573"/>
    </location>
</feature>
<dbReference type="KEGG" id="xak:KIMC2_04240"/>
<evidence type="ECO:0000313" key="5">
    <source>
        <dbReference type="Proteomes" id="UP001321804"/>
    </source>
</evidence>
<keyword evidence="5" id="KW-1185">Reference proteome</keyword>
<reference evidence="4 5" key="1">
    <citation type="journal article" date="2023" name="Microbiol. Spectr.">
        <title>Symbiosis of Carpenter Bees with Uncharacterized Lactic Acid Bacteria Showing NAD Auxotrophy.</title>
        <authorList>
            <person name="Kawasaki S."/>
            <person name="Ozawa K."/>
            <person name="Mori T."/>
            <person name="Yamamoto A."/>
            <person name="Ito M."/>
            <person name="Ohkuma M."/>
            <person name="Sakamoto M."/>
            <person name="Matsutani M."/>
        </authorList>
    </citation>
    <scope>NUCLEOTIDE SEQUENCE [LARGE SCALE GENOMIC DNA]</scope>
    <source>
        <strain evidence="4 5">KimC2</strain>
    </source>
</reference>
<name>A0AAU9D4W6_9LACO</name>
<dbReference type="EMBL" id="AP026801">
    <property type="protein sequence ID" value="BDR55862.1"/>
    <property type="molecule type" value="Genomic_DNA"/>
</dbReference>
<dbReference type="RefSeq" id="WP_317697538.1">
    <property type="nucleotide sequence ID" value="NZ_AP026801.1"/>
</dbReference>
<feature type="region of interest" description="Disordered" evidence="1">
    <location>
        <begin position="875"/>
        <end position="894"/>
    </location>
</feature>
<dbReference type="InterPro" id="IPR032179">
    <property type="entry name" value="Cry22Aa_Ig-like"/>
</dbReference>
<keyword evidence="2" id="KW-0732">Signal</keyword>
<accession>A0AAU9D4W6</accession>
<evidence type="ECO:0000256" key="1">
    <source>
        <dbReference type="SAM" id="MobiDB-lite"/>
    </source>
</evidence>
<protein>
    <recommendedName>
        <fullName evidence="3">Pesticidal crystal protein Cry22Aa Ig-like domain-containing protein</fullName>
    </recommendedName>
</protein>
<sequence>MKLKLTGLAGTTLLLLSPITSAFTAITPVPVKADNNWDYDLEAPGLSEYDRLLQNAGPSDGIVDWHPTKDALSDHPTGQLLVKQLIDLSIATNDSSSNARKILFNDTMGNNIDESYKDKYGVALGFIAQILNFNNAKSGIGAKLEQAAEKGDGFDPEDSNGGAVLSGKILDDPTGKGLGHNISDILGSAFFGNADDAYAQIYLNGYDNVAQNEANIIRESTTSITIVAQSKSTGKKATAVFKLNNKTLPKTLNGYKLNNYVDGSLYALEKDNGNRDIAGLNLTTASQSVVNNLKITNNSVYWVDGNGDGTIVVPRGTTAKEIAKLISKKKLASNNSLKDTAPMKAVQGGDEAHSYEHKNQEISLNGNFDTLVNGAATIGHSMKGPDKDKSGFIEYNNLFNQSEGWFGHSNHMWDTNTEFRDNFTSKSASKVPNANELEASPFVKDPTSVEIQDYMKSNSDSGIQNAAVVKSSDDKSNIGKVGHLFSPTNYTKEAYDANHFVNGSSQLKDETEVAKSIVNSGSFSSTDTNSGVKKSFTYEAPVNSWLYKSYNNPYSTVVSSQGAERTNSNSLQGDTIKPQEAVDFNDPNNEKSDLNSDTRLELNPGTAQVVYTGEKTGTGRKIYYYVGSFDSNGTLKIPVKSQYLDGIDLIDSFSGKYGVVGTEGSLEDGDLGFINLDPQGYLSPAAFTTISSEIDNNVFGDGKSLSGRDEKLYPLVKEKKSKSQSMFFVQTWDKNVVSSTGATPLIYNNLAASANSVLGPGTIGNVDSPNFVSKYYIEGFIEINPNGTDKETSVKSYAVNYHAVQSSDSKKASYNSNLYNNPEGEFSKTGNHKNNSRFFVSQDFSVGPVSSDMVSKTGDSTVDSDPSKILETVVKNSDPSKNDDNKKVTDNGTDSAKAEFTAESGYKLVDLKDAAEKQGVSVDALAGEVAKVTGKSVDTVKSTKWLEASLPRIRENAGTVRINVVVYDKEAVAAPAKQDTKPSFSTTDVSSGNDPFNVNLRPYTTTYDDGAVLTNANVPQNFKNLLSRVLIAGNPDFVDASGKVSTNKLQQTLVSSFLGSWQQNDGSFKQTDAGVGVSSPLYMYGGFGISNSDSKNSYIQWPKGYTDNSGEYKDAINNFSGDFYRGGNDLKTVDGKSTIKGVPFTAVTADVSKLDITKAGTYPVVYTYTNPDNAKDTASITVPITVSDASAPVFAFQGSTDSTINVGDSFNEHEFKVVGSWSIFNNYGGDYSKLPNYEGIAKNGDGTPQVTVTGLVDTHTPGIYQLTYKATSISGASTTMIRNITVLPKEATTDWTITDMKAVGYINYVPGYGIMVYNAPAGGATGQRLAHATSWKISQKAVDGKGNLYYRVGKNQWINGKYATFSPINTMTRLNGEVTINYKKGYGVNLWKSASTTNGYYYGRKLKHGSKWKTSGKQNGFYKVGRDQWVQGEYAKYKAK</sequence>
<evidence type="ECO:0000256" key="2">
    <source>
        <dbReference type="SAM" id="SignalP"/>
    </source>
</evidence>
<evidence type="ECO:0000313" key="4">
    <source>
        <dbReference type="EMBL" id="BDR55862.1"/>
    </source>
</evidence>
<dbReference type="Proteomes" id="UP001321804">
    <property type="component" value="Chromosome"/>
</dbReference>
<feature type="region of interest" description="Disordered" evidence="1">
    <location>
        <begin position="560"/>
        <end position="595"/>
    </location>
</feature>
<proteinExistence type="predicted"/>
<dbReference type="Pfam" id="PF16403">
    <property type="entry name" value="Bact_surface_Ig-like"/>
    <property type="match status" value="1"/>
</dbReference>
<feature type="chain" id="PRO_5043549506" description="Pesticidal crystal protein Cry22Aa Ig-like domain-containing protein" evidence="2">
    <location>
        <begin position="23"/>
        <end position="1440"/>
    </location>
</feature>
<organism evidence="4 5">
    <name type="scientific">Xylocopilactobacillus apis</name>
    <dbReference type="NCBI Taxonomy" id="2932183"/>
    <lineage>
        <taxon>Bacteria</taxon>
        <taxon>Bacillati</taxon>
        <taxon>Bacillota</taxon>
        <taxon>Bacilli</taxon>
        <taxon>Lactobacillales</taxon>
        <taxon>Lactobacillaceae</taxon>
        <taxon>Xylocopilactobacillus</taxon>
    </lineage>
</organism>
<feature type="signal peptide" evidence="2">
    <location>
        <begin position="1"/>
        <end position="22"/>
    </location>
</feature>
<gene>
    <name evidence="4" type="ORF">KIMC2_04240</name>
</gene>
<evidence type="ECO:0000259" key="3">
    <source>
        <dbReference type="Pfam" id="PF16403"/>
    </source>
</evidence>
<dbReference type="InterPro" id="IPR013783">
    <property type="entry name" value="Ig-like_fold"/>
</dbReference>
<feature type="compositionally biased region" description="Basic and acidic residues" evidence="1">
    <location>
        <begin position="878"/>
        <end position="889"/>
    </location>
</feature>